<evidence type="ECO:0000259" key="2">
    <source>
        <dbReference type="SMART" id="SM00897"/>
    </source>
</evidence>
<dbReference type="Pfam" id="PF10442">
    <property type="entry name" value="FIST_C"/>
    <property type="match status" value="1"/>
</dbReference>
<proteinExistence type="predicted"/>
<dbReference type="AlphaFoldDB" id="A0A916YZP5"/>
<evidence type="ECO:0000313" key="5">
    <source>
        <dbReference type="Proteomes" id="UP000612349"/>
    </source>
</evidence>
<dbReference type="Proteomes" id="UP000612349">
    <property type="component" value="Unassembled WGS sequence"/>
</dbReference>
<protein>
    <recommendedName>
        <fullName evidence="6">FIST domain containing protein</fullName>
    </recommendedName>
</protein>
<reference evidence="4" key="1">
    <citation type="journal article" date="2014" name="Int. J. Syst. Evol. Microbiol.">
        <title>Complete genome sequence of Corynebacterium casei LMG S-19264T (=DSM 44701T), isolated from a smear-ripened cheese.</title>
        <authorList>
            <consortium name="US DOE Joint Genome Institute (JGI-PGF)"/>
            <person name="Walter F."/>
            <person name="Albersmeier A."/>
            <person name="Kalinowski J."/>
            <person name="Ruckert C."/>
        </authorList>
    </citation>
    <scope>NUCLEOTIDE SEQUENCE</scope>
    <source>
        <strain evidence="4">CGMCC 1.15360</strain>
    </source>
</reference>
<reference evidence="4" key="2">
    <citation type="submission" date="2020-09" db="EMBL/GenBank/DDBJ databases">
        <authorList>
            <person name="Sun Q."/>
            <person name="Zhou Y."/>
        </authorList>
    </citation>
    <scope>NUCLEOTIDE SEQUENCE</scope>
    <source>
        <strain evidence="4">CGMCC 1.15360</strain>
    </source>
</reference>
<keyword evidence="5" id="KW-1185">Reference proteome</keyword>
<dbReference type="InterPro" id="IPR019494">
    <property type="entry name" value="FIST_C"/>
</dbReference>
<feature type="region of interest" description="Disordered" evidence="1">
    <location>
        <begin position="1"/>
        <end position="36"/>
    </location>
</feature>
<feature type="compositionally biased region" description="Polar residues" evidence="1">
    <location>
        <begin position="1"/>
        <end position="14"/>
    </location>
</feature>
<dbReference type="SMART" id="SM00897">
    <property type="entry name" value="FIST"/>
    <property type="match status" value="1"/>
</dbReference>
<name>A0A916YZP5_9SPHN</name>
<organism evidence="4 5">
    <name type="scientific">Croceicoccus mobilis</name>
    <dbReference type="NCBI Taxonomy" id="1703339"/>
    <lineage>
        <taxon>Bacteria</taxon>
        <taxon>Pseudomonadati</taxon>
        <taxon>Pseudomonadota</taxon>
        <taxon>Alphaproteobacteria</taxon>
        <taxon>Sphingomonadales</taxon>
        <taxon>Erythrobacteraceae</taxon>
        <taxon>Croceicoccus</taxon>
    </lineage>
</organism>
<feature type="domain" description="FIST C-domain" evidence="3">
    <location>
        <begin position="279"/>
        <end position="409"/>
    </location>
</feature>
<feature type="domain" description="FIST" evidence="2">
    <location>
        <begin position="78"/>
        <end position="278"/>
    </location>
</feature>
<dbReference type="Pfam" id="PF08495">
    <property type="entry name" value="FIST"/>
    <property type="match status" value="1"/>
</dbReference>
<accession>A0A916YZP5</accession>
<evidence type="ECO:0008006" key="6">
    <source>
        <dbReference type="Google" id="ProtNLM"/>
    </source>
</evidence>
<dbReference type="SMART" id="SM01204">
    <property type="entry name" value="FIST_C"/>
    <property type="match status" value="1"/>
</dbReference>
<dbReference type="EMBL" id="BMIP01000003">
    <property type="protein sequence ID" value="GGD68921.1"/>
    <property type="molecule type" value="Genomic_DNA"/>
</dbReference>
<dbReference type="PANTHER" id="PTHR40252:SF2">
    <property type="entry name" value="BLR0328 PROTEIN"/>
    <property type="match status" value="1"/>
</dbReference>
<sequence>MHGTLVSQALGSQATDEERRKSAGNVRTNGRETLGQNVTMEDLRSTAGAGAGLVAVSTHVGDPAEAVAEVLDACDGRELAGGVLFCSGKYDRNALADAFRQTFGDMPLIGCTSAGELTSRGYDSDSLVFIGFPAGDFEMATLRFTDLDNFNARDAQQTIRQLVAETRRGHESEDMHQVALFFVDGLSHREELLTMTAQEALGDVKLIGGSSGDEMAFHQTGVLHEGAFYEDAAVIAVLTSKRPMHVFCASHYRPGEARMVVTEADPETRTVFEINAAPAAEEYLRLTGIPATTMDEHFFAAHPPMVRIGGNYHVRSIQSVNPDGSLTFYCAIDTGIVLAIGDPVDRIAGIKELLNKVRAEVGEIDHIIGFDCVLNRLDAEDRQLAREVSRLYADNKVLGFNTYGEQFLAGHMNQTFSGLVIGR</sequence>
<comment type="caution">
    <text evidence="4">The sequence shown here is derived from an EMBL/GenBank/DDBJ whole genome shotgun (WGS) entry which is preliminary data.</text>
</comment>
<evidence type="ECO:0000259" key="3">
    <source>
        <dbReference type="SMART" id="SM01204"/>
    </source>
</evidence>
<gene>
    <name evidence="4" type="ORF">GCM10010990_18100</name>
</gene>
<evidence type="ECO:0000256" key="1">
    <source>
        <dbReference type="SAM" id="MobiDB-lite"/>
    </source>
</evidence>
<evidence type="ECO:0000313" key="4">
    <source>
        <dbReference type="EMBL" id="GGD68921.1"/>
    </source>
</evidence>
<dbReference type="PANTHER" id="PTHR40252">
    <property type="entry name" value="BLR0328 PROTEIN"/>
    <property type="match status" value="1"/>
</dbReference>
<dbReference type="InterPro" id="IPR013702">
    <property type="entry name" value="FIST_domain_N"/>
</dbReference>